<name>A0A6A3C8Y1_HIBSY</name>
<dbReference type="PANTHER" id="PTHR46633">
    <property type="entry name" value="TRANSCRIPTION FACTOR MYC/MYB-RELATED"/>
    <property type="match status" value="1"/>
</dbReference>
<keyword evidence="3" id="KW-1185">Reference proteome</keyword>
<dbReference type="AlphaFoldDB" id="A0A6A3C8Y1"/>
<reference evidence="2" key="1">
    <citation type="submission" date="2019-09" db="EMBL/GenBank/DDBJ databases">
        <title>Draft genome information of white flower Hibiscus syriacus.</title>
        <authorList>
            <person name="Kim Y.-M."/>
        </authorList>
    </citation>
    <scope>NUCLEOTIDE SEQUENCE [LARGE SCALE GENOMIC DNA]</scope>
    <source>
        <strain evidence="2">YM2019G1</strain>
    </source>
</reference>
<dbReference type="GO" id="GO:0016301">
    <property type="term" value="F:kinase activity"/>
    <property type="evidence" value="ECO:0007669"/>
    <property type="project" value="UniProtKB-KW"/>
</dbReference>
<comment type="caution">
    <text evidence="2">The sequence shown here is derived from an EMBL/GenBank/DDBJ whole genome shotgun (WGS) entry which is preliminary data.</text>
</comment>
<protein>
    <submittedName>
        <fullName evidence="2">Serine/threonine-protein kinase WNK-related isoform 3</fullName>
    </submittedName>
</protein>
<keyword evidence="2" id="KW-0418">Kinase</keyword>
<evidence type="ECO:0000256" key="1">
    <source>
        <dbReference type="SAM" id="MobiDB-lite"/>
    </source>
</evidence>
<feature type="compositionally biased region" description="Basic and acidic residues" evidence="1">
    <location>
        <begin position="224"/>
        <end position="243"/>
    </location>
</feature>
<evidence type="ECO:0000313" key="2">
    <source>
        <dbReference type="EMBL" id="KAE8725725.1"/>
    </source>
</evidence>
<proteinExistence type="predicted"/>
<sequence length="264" mass="29417">MPSPSPYDGDCLKLPRQSGVPMLNCLMQHTLRSLCSSSVQILPLLQSGFMLCFEGKCLEIIHHQSGITEGVLLIVPKETKGIGFLFGKMVYVTSLNVRVVEVALLKGGLELIFSSNCLMESITMEKGKIAADNRHKWVYKETPNDNDPVLHFLLECLLNLNQRLERFSSIQAFREGIIQLGSFDKTVEDLDLVIRAYRGNSATSRPYQRLKPNRGVSLGEDQFSETKVETSSKVEDAQEEKPSTVKANFQQQDDAVVQLGLGPL</sequence>
<evidence type="ECO:0000313" key="3">
    <source>
        <dbReference type="Proteomes" id="UP000436088"/>
    </source>
</evidence>
<feature type="region of interest" description="Disordered" evidence="1">
    <location>
        <begin position="204"/>
        <end position="249"/>
    </location>
</feature>
<dbReference type="Proteomes" id="UP000436088">
    <property type="component" value="Unassembled WGS sequence"/>
</dbReference>
<accession>A0A6A3C8Y1</accession>
<dbReference type="PANTHER" id="PTHR46633:SF6">
    <property type="entry name" value="TRANSCRIPTION FACTOR MYC_MYB N-TERMINAL DOMAIN-CONTAINING PROTEIN"/>
    <property type="match status" value="1"/>
</dbReference>
<keyword evidence="2" id="KW-0808">Transferase</keyword>
<organism evidence="2 3">
    <name type="scientific">Hibiscus syriacus</name>
    <name type="common">Rose of Sharon</name>
    <dbReference type="NCBI Taxonomy" id="106335"/>
    <lineage>
        <taxon>Eukaryota</taxon>
        <taxon>Viridiplantae</taxon>
        <taxon>Streptophyta</taxon>
        <taxon>Embryophyta</taxon>
        <taxon>Tracheophyta</taxon>
        <taxon>Spermatophyta</taxon>
        <taxon>Magnoliopsida</taxon>
        <taxon>eudicotyledons</taxon>
        <taxon>Gunneridae</taxon>
        <taxon>Pentapetalae</taxon>
        <taxon>rosids</taxon>
        <taxon>malvids</taxon>
        <taxon>Malvales</taxon>
        <taxon>Malvaceae</taxon>
        <taxon>Malvoideae</taxon>
        <taxon>Hibiscus</taxon>
    </lineage>
</organism>
<gene>
    <name evidence="2" type="ORF">F3Y22_tig00008146pilonHSYRG00047</name>
</gene>
<dbReference type="EMBL" id="VEPZ02000403">
    <property type="protein sequence ID" value="KAE8725725.1"/>
    <property type="molecule type" value="Genomic_DNA"/>
</dbReference>